<dbReference type="InterPro" id="IPR039537">
    <property type="entry name" value="Retrotran_Ty1/copia-like"/>
</dbReference>
<dbReference type="Gramene" id="evm.model.03.1185">
    <property type="protein sequence ID" value="cds.evm.model.03.1185"/>
    <property type="gene ID" value="evm.TU.03.1185"/>
</dbReference>
<dbReference type="InterPro" id="IPR013103">
    <property type="entry name" value="RVT_2"/>
</dbReference>
<dbReference type="EnsemblPlants" id="evm.model.03.1185">
    <property type="protein sequence ID" value="cds.evm.model.03.1185"/>
    <property type="gene ID" value="evm.TU.03.1185"/>
</dbReference>
<dbReference type="Gene3D" id="3.30.420.10">
    <property type="entry name" value="Ribonuclease H-like superfamily/Ribonuclease H"/>
    <property type="match status" value="1"/>
</dbReference>
<dbReference type="CDD" id="cd09272">
    <property type="entry name" value="RNase_HI_RT_Ty1"/>
    <property type="match status" value="1"/>
</dbReference>
<dbReference type="InterPro" id="IPR036397">
    <property type="entry name" value="RNaseH_sf"/>
</dbReference>
<dbReference type="GO" id="GO:0046872">
    <property type="term" value="F:metal ion binding"/>
    <property type="evidence" value="ECO:0007669"/>
    <property type="project" value="UniProtKB-KW"/>
</dbReference>
<keyword evidence="3" id="KW-0064">Aspartyl protease</keyword>
<dbReference type="GO" id="GO:0006508">
    <property type="term" value="P:proteolysis"/>
    <property type="evidence" value="ECO:0007669"/>
    <property type="project" value="UniProtKB-KW"/>
</dbReference>
<dbReference type="SUPFAM" id="SSF53098">
    <property type="entry name" value="Ribonuclease H-like"/>
    <property type="match status" value="1"/>
</dbReference>
<accession>A0A803P4A9</accession>
<feature type="compositionally biased region" description="Pro residues" evidence="5">
    <location>
        <begin position="782"/>
        <end position="792"/>
    </location>
</feature>
<keyword evidence="4" id="KW-0378">Hydrolase</keyword>
<dbReference type="OMA" id="HRHINET"/>
<dbReference type="Pfam" id="PF00665">
    <property type="entry name" value="rve"/>
    <property type="match status" value="1"/>
</dbReference>
<keyword evidence="2" id="KW-0479">Metal-binding</keyword>
<evidence type="ECO:0000313" key="8">
    <source>
        <dbReference type="Proteomes" id="UP000596661"/>
    </source>
</evidence>
<dbReference type="PANTHER" id="PTHR42648">
    <property type="entry name" value="TRANSPOSASE, PUTATIVE-RELATED"/>
    <property type="match status" value="1"/>
</dbReference>
<dbReference type="PANTHER" id="PTHR42648:SF26">
    <property type="entry name" value="INTEGRASE CATALYTIC DOMAIN-CONTAINING PROTEIN"/>
    <property type="match status" value="1"/>
</dbReference>
<proteinExistence type="predicted"/>
<dbReference type="Pfam" id="PF25597">
    <property type="entry name" value="SH3_retrovirus"/>
    <property type="match status" value="1"/>
</dbReference>
<dbReference type="InterPro" id="IPR001584">
    <property type="entry name" value="Integrase_cat-core"/>
</dbReference>
<dbReference type="InterPro" id="IPR012337">
    <property type="entry name" value="RNaseH-like_sf"/>
</dbReference>
<protein>
    <recommendedName>
        <fullName evidence="6">Integrase catalytic domain-containing protein</fullName>
    </recommendedName>
</protein>
<dbReference type="GO" id="GO:0003676">
    <property type="term" value="F:nucleic acid binding"/>
    <property type="evidence" value="ECO:0007669"/>
    <property type="project" value="InterPro"/>
</dbReference>
<organism evidence="7 8">
    <name type="scientific">Cannabis sativa</name>
    <name type="common">Hemp</name>
    <name type="synonym">Marijuana</name>
    <dbReference type="NCBI Taxonomy" id="3483"/>
    <lineage>
        <taxon>Eukaryota</taxon>
        <taxon>Viridiplantae</taxon>
        <taxon>Streptophyta</taxon>
        <taxon>Embryophyta</taxon>
        <taxon>Tracheophyta</taxon>
        <taxon>Spermatophyta</taxon>
        <taxon>Magnoliopsida</taxon>
        <taxon>eudicotyledons</taxon>
        <taxon>Gunneridae</taxon>
        <taxon>Pentapetalae</taxon>
        <taxon>rosids</taxon>
        <taxon>fabids</taxon>
        <taxon>Rosales</taxon>
        <taxon>Cannabaceae</taxon>
        <taxon>Cannabis</taxon>
    </lineage>
</organism>
<keyword evidence="8" id="KW-1185">Reference proteome</keyword>
<evidence type="ECO:0000313" key="7">
    <source>
        <dbReference type="EnsemblPlants" id="cds.evm.model.03.1185"/>
    </source>
</evidence>
<feature type="region of interest" description="Disordered" evidence="5">
    <location>
        <begin position="727"/>
        <end position="811"/>
    </location>
</feature>
<dbReference type="Pfam" id="PF07727">
    <property type="entry name" value="RVT_2"/>
    <property type="match status" value="1"/>
</dbReference>
<evidence type="ECO:0000256" key="1">
    <source>
        <dbReference type="ARBA" id="ARBA00022670"/>
    </source>
</evidence>
<dbReference type="Pfam" id="PF22936">
    <property type="entry name" value="Pol_BBD"/>
    <property type="match status" value="1"/>
</dbReference>
<dbReference type="GO" id="GO:0015074">
    <property type="term" value="P:DNA integration"/>
    <property type="evidence" value="ECO:0007669"/>
    <property type="project" value="InterPro"/>
</dbReference>
<dbReference type="InterPro" id="IPR025724">
    <property type="entry name" value="GAG-pre-integrase_dom"/>
</dbReference>
<dbReference type="InterPro" id="IPR057670">
    <property type="entry name" value="SH3_retrovirus"/>
</dbReference>
<evidence type="ECO:0000256" key="4">
    <source>
        <dbReference type="ARBA" id="ARBA00022801"/>
    </source>
</evidence>
<evidence type="ECO:0000256" key="3">
    <source>
        <dbReference type="ARBA" id="ARBA00022750"/>
    </source>
</evidence>
<sequence length="1355" mass="151701">MHSLSSSLTVKLDRSNFLAWKSQVIPTVIGHGLDDVLLTGIPPPAQLVNGNVNPEFSAWRRKDQLLLRWLRSSMSETILGSLAQYESSSTAWKALEQRFASQSKARLLQIKSQLSTIQKGPEYDPVVVHVTSLVDNLSFESIQSLLLTHESRLERHFTVNDSSSKLMANLTTSSPRFASVCHYRFDKTFIPLKSGDSHVYLTEIEEEDVAPYSSPMVQDFAHDAEWYADTGANKHVATGMENLDYEIPYHGHDTLAVGDGKRLQISHIGNHSLPSSSTPVHMHFILKVPKITKNLVSVSQLTKDNNVFLEFHSTCCFVKDKITGKILLKGRVKNGLYVLTKSLGSSAPVQLECHLATKASTTSNASVCTTSCNKETVSTVFSSCNNSDSNKNLDVSAPLSEAFHVDFHKDINIWHSKLGHPAPRTLATVLNKLNISSSLKNLKFCDACKLGKTHKVHHPLSSSRASMPLELVHTDVWGPSHEPSKEGFRYYIHFVDDFSRFTWIFPMTLKSQAFPIFLQFKKLVEKQFSIPIKKVQLDWGGEYRTFASLLATHGIQFQHSCPHDHEQNGRAERKHRHINETGMTLLAQSGLQLSYWWHAFQHATYVINRLPSPVLGNDSPYNCLFHKEPDYGFLKPFGCACFPLLRPYQSHKMSMKSEKCIFIGYSMQHKGYLCESSTGRIYITRNVQFNEAEFPALAVQTTSQVISHPHNAVPLLSFCTPPISQSTNTFSPSATENNNAAATTQQLQHAQPEATPDPPSSPIPETHHPTPIPLNPTALPSDPCPPILPEPSLPQSLPANQHPMQTRSKSGIHKPKAYLSTHHPLPESLLPTEPTSLKQALADPKWHAAMTLENQALIRNHTWTLVPYHPDMHLVGNKWVHRVKLNADDPNRPTHVCKLHKAIYGLKPAPRAWNDKLKATLLKKGFTASRSDTSLFVHGAGATLVILLVYVDDILVTGPNKGLISQLVSDLNKEFSLKDLGPLHYFLGVEVLRDSTGIYLSQSKYISDLLVKVHMEGAKPSPSPTSSTHSLSLSTGEPFSDHKLYRSTLGALQYLTLTRPDVAFIVNKLSQFIHAPTNVHWEACKRLFRYLKGTIHEATTSTNSLFVVVLSFVSLIPHLSIARSSFVDLVHYSALARFRDDFAFIRRRQKYRNKKLWGVVKPLKSLQPYANPRNNYVEIQETTRSKGVSLHAYSDADWASCPDDRRSTGGYAIFLGDNLISWSAKKQHVVARSSTESEFRSLANTAAEVKWLSYVLSELHFSAFTTPIIWVDNQGAASLAANPVFHARSKHIEIDLHFVRDQILAKELEVRYVPSIDQVADILTKALSKDRFAYVKSKLKVCVTPFRLRGDDTVK</sequence>
<reference evidence="7" key="1">
    <citation type="submission" date="2018-11" db="EMBL/GenBank/DDBJ databases">
        <authorList>
            <person name="Grassa J C."/>
        </authorList>
    </citation>
    <scope>NUCLEOTIDE SEQUENCE [LARGE SCALE GENOMIC DNA]</scope>
</reference>
<dbReference type="InterPro" id="IPR043502">
    <property type="entry name" value="DNA/RNA_pol_sf"/>
</dbReference>
<evidence type="ECO:0000259" key="6">
    <source>
        <dbReference type="PROSITE" id="PS50994"/>
    </source>
</evidence>
<feature type="domain" description="Integrase catalytic" evidence="6">
    <location>
        <begin position="464"/>
        <end position="628"/>
    </location>
</feature>
<dbReference type="InterPro" id="IPR054722">
    <property type="entry name" value="PolX-like_BBD"/>
</dbReference>
<feature type="compositionally biased region" description="Low complexity" evidence="5">
    <location>
        <begin position="734"/>
        <end position="751"/>
    </location>
</feature>
<dbReference type="SUPFAM" id="SSF56672">
    <property type="entry name" value="DNA/RNA polymerases"/>
    <property type="match status" value="1"/>
</dbReference>
<dbReference type="EMBL" id="UZAU01000288">
    <property type="status" value="NOT_ANNOTATED_CDS"/>
    <property type="molecule type" value="Genomic_DNA"/>
</dbReference>
<evidence type="ECO:0000256" key="2">
    <source>
        <dbReference type="ARBA" id="ARBA00022723"/>
    </source>
</evidence>
<dbReference type="Proteomes" id="UP000596661">
    <property type="component" value="Chromosome 3"/>
</dbReference>
<dbReference type="PROSITE" id="PS50994">
    <property type="entry name" value="INTEGRASE"/>
    <property type="match status" value="1"/>
</dbReference>
<evidence type="ECO:0000256" key="5">
    <source>
        <dbReference type="SAM" id="MobiDB-lite"/>
    </source>
</evidence>
<reference evidence="7" key="2">
    <citation type="submission" date="2021-03" db="UniProtKB">
        <authorList>
            <consortium name="EnsemblPlants"/>
        </authorList>
    </citation>
    <scope>IDENTIFICATION</scope>
</reference>
<dbReference type="GO" id="GO:0004190">
    <property type="term" value="F:aspartic-type endopeptidase activity"/>
    <property type="evidence" value="ECO:0007669"/>
    <property type="project" value="UniProtKB-KW"/>
</dbReference>
<dbReference type="Pfam" id="PF13976">
    <property type="entry name" value="gag_pre-integrs"/>
    <property type="match status" value="1"/>
</dbReference>
<keyword evidence="1" id="KW-0645">Protease</keyword>
<name>A0A803P4A9_CANSA</name>